<evidence type="ECO:0000313" key="3">
    <source>
        <dbReference type="EMBL" id="RBO93440.1"/>
    </source>
</evidence>
<keyword evidence="1" id="KW-0520">NAD</keyword>
<dbReference type="Pfam" id="PF01370">
    <property type="entry name" value="Epimerase"/>
    <property type="match status" value="1"/>
</dbReference>
<dbReference type="InterPro" id="IPR036291">
    <property type="entry name" value="NAD(P)-bd_dom_sf"/>
</dbReference>
<protein>
    <submittedName>
        <fullName evidence="3">Nucleoside-diphosphate-sugar epimerase</fullName>
    </submittedName>
</protein>
<comment type="caution">
    <text evidence="3">The sequence shown here is derived from an EMBL/GenBank/DDBJ whole genome shotgun (WGS) entry which is preliminary data.</text>
</comment>
<dbReference type="AlphaFoldDB" id="A0A366DTM7"/>
<dbReference type="EMBL" id="QNRH01000005">
    <property type="protein sequence ID" value="RBO93440.1"/>
    <property type="molecule type" value="Genomic_DNA"/>
</dbReference>
<dbReference type="SUPFAM" id="SSF51735">
    <property type="entry name" value="NAD(P)-binding Rossmann-fold domains"/>
    <property type="match status" value="1"/>
</dbReference>
<evidence type="ECO:0000313" key="4">
    <source>
        <dbReference type="Proteomes" id="UP000252893"/>
    </source>
</evidence>
<dbReference type="PANTHER" id="PTHR43574">
    <property type="entry name" value="EPIMERASE-RELATED"/>
    <property type="match status" value="1"/>
</dbReference>
<proteinExistence type="predicted"/>
<dbReference type="RefSeq" id="WP_170137511.1">
    <property type="nucleotide sequence ID" value="NZ_JBHEEG010000006.1"/>
</dbReference>
<keyword evidence="4" id="KW-1185">Reference proteome</keyword>
<name>A0A366DTM7_9HYPH</name>
<evidence type="ECO:0000259" key="2">
    <source>
        <dbReference type="Pfam" id="PF01370"/>
    </source>
</evidence>
<accession>A0A366DTM7</accession>
<sequence length="303" mass="33000">MHIFLFGTGYSAHYFVEALRQNPAANIRSVTGTIRRPEQAEALRNIGINPVFFDAEQGLNAQLLDELSQATHIVSSVAPLTGSAEDTDPILRLMPEGLLHYAPQARFISYLSTIGVYGDYRGAWVDESSELKPLSARSAARVTAEKEWLAQVENTDIACAILRISGIYGPSFQGQARNALASIKQGRAHRLIKKDHVFNRIHVEDIGGALAHLSVNNLGGIYNLADDEPAAAHEIIAYAAGLLGVTPPPAIDYETAELSPMARSFYQECKRASNAALKATGYQLRYPNYRAGLQKLHQSGEGV</sequence>
<feature type="domain" description="NAD-dependent epimerase/dehydratase" evidence="2">
    <location>
        <begin position="7"/>
        <end position="224"/>
    </location>
</feature>
<organism evidence="3 4">
    <name type="scientific">Pseudochrobactrum asaccharolyticum</name>
    <dbReference type="NCBI Taxonomy" id="354351"/>
    <lineage>
        <taxon>Bacteria</taxon>
        <taxon>Pseudomonadati</taxon>
        <taxon>Pseudomonadota</taxon>
        <taxon>Alphaproteobacteria</taxon>
        <taxon>Hyphomicrobiales</taxon>
        <taxon>Brucellaceae</taxon>
        <taxon>Pseudochrobactrum</taxon>
    </lineage>
</organism>
<dbReference type="Gene3D" id="3.40.50.720">
    <property type="entry name" value="NAD(P)-binding Rossmann-like Domain"/>
    <property type="match status" value="1"/>
</dbReference>
<dbReference type="InterPro" id="IPR001509">
    <property type="entry name" value="Epimerase_deHydtase"/>
</dbReference>
<evidence type="ECO:0000256" key="1">
    <source>
        <dbReference type="ARBA" id="ARBA00023027"/>
    </source>
</evidence>
<reference evidence="3 4" key="1">
    <citation type="submission" date="2018-06" db="EMBL/GenBank/DDBJ databases">
        <title>Genomic Encyclopedia of Type Strains, Phase IV (KMG-IV): sequencing the most valuable type-strain genomes for metagenomic binning, comparative biology and taxonomic classification.</title>
        <authorList>
            <person name="Goeker M."/>
        </authorList>
    </citation>
    <scope>NUCLEOTIDE SEQUENCE [LARGE SCALE GENOMIC DNA]</scope>
    <source>
        <strain evidence="3 4">DSM 25619</strain>
    </source>
</reference>
<gene>
    <name evidence="3" type="ORF">DFR47_105157</name>
</gene>
<dbReference type="Proteomes" id="UP000252893">
    <property type="component" value="Unassembled WGS sequence"/>
</dbReference>